<dbReference type="OrthoDB" id="981009at2"/>
<sequence length="115" mass="13427">MNTRVIWVKVNPNDDKELQFSNDRTNWYADSDFTTIVSVNDTVIWQLTEYNPNGKIQKDVDDNHKKIFSEHIKLDNGSFVAVVKSNVEGVNFRYRLKAKINNKKYNHDPVIKINA</sequence>
<dbReference type="AlphaFoldDB" id="A0A1S1YSI0"/>
<name>A0A1S1YSI0_FLAPC</name>
<keyword evidence="2" id="KW-1185">Reference proteome</keyword>
<dbReference type="EMBL" id="JRYR02000002">
    <property type="protein sequence ID" value="OHX63979.1"/>
    <property type="molecule type" value="Genomic_DNA"/>
</dbReference>
<evidence type="ECO:0000313" key="2">
    <source>
        <dbReference type="Proteomes" id="UP000179797"/>
    </source>
</evidence>
<organism evidence="1 2">
    <name type="scientific">Flammeovirga pacifica</name>
    <dbReference type="NCBI Taxonomy" id="915059"/>
    <lineage>
        <taxon>Bacteria</taxon>
        <taxon>Pseudomonadati</taxon>
        <taxon>Bacteroidota</taxon>
        <taxon>Cytophagia</taxon>
        <taxon>Cytophagales</taxon>
        <taxon>Flammeovirgaceae</taxon>
        <taxon>Flammeovirga</taxon>
    </lineage>
</organism>
<protein>
    <recommendedName>
        <fullName evidence="3">Proteinase inhibitor I42 chagasin domain-containing protein</fullName>
    </recommendedName>
</protein>
<comment type="caution">
    <text evidence="1">The sequence shown here is derived from an EMBL/GenBank/DDBJ whole genome shotgun (WGS) entry which is preliminary data.</text>
</comment>
<dbReference type="RefSeq" id="WP_044217974.1">
    <property type="nucleotide sequence ID" value="NZ_JRYR02000002.1"/>
</dbReference>
<evidence type="ECO:0008006" key="3">
    <source>
        <dbReference type="Google" id="ProtNLM"/>
    </source>
</evidence>
<proteinExistence type="predicted"/>
<gene>
    <name evidence="1" type="ORF">NH26_20425</name>
</gene>
<dbReference type="STRING" id="915059.NH26_20425"/>
<accession>A0A1S1YSI0</accession>
<evidence type="ECO:0000313" key="1">
    <source>
        <dbReference type="EMBL" id="OHX63979.1"/>
    </source>
</evidence>
<reference evidence="1 2" key="1">
    <citation type="journal article" date="2012" name="Int. J. Syst. Evol. Microbiol.">
        <title>Flammeovirga pacifica sp. nov., isolated from deep-sea sediment.</title>
        <authorList>
            <person name="Xu H."/>
            <person name="Fu Y."/>
            <person name="Yang N."/>
            <person name="Ding Z."/>
            <person name="Lai Q."/>
            <person name="Zeng R."/>
        </authorList>
    </citation>
    <scope>NUCLEOTIDE SEQUENCE [LARGE SCALE GENOMIC DNA]</scope>
    <source>
        <strain evidence="2">DSM 24597 / LMG 26175 / WPAGA1</strain>
    </source>
</reference>
<dbReference type="Proteomes" id="UP000179797">
    <property type="component" value="Unassembled WGS sequence"/>
</dbReference>